<keyword evidence="5" id="KW-0507">mRNA processing</keyword>
<dbReference type="GO" id="GO:0046872">
    <property type="term" value="F:metal ion binding"/>
    <property type="evidence" value="ECO:0007669"/>
    <property type="project" value="UniProtKB-KW"/>
</dbReference>
<reference evidence="18" key="1">
    <citation type="submission" date="2018-05" db="EMBL/GenBank/DDBJ databases">
        <authorList>
            <person name="Datahose"/>
        </authorList>
    </citation>
    <scope>NUCLEOTIDE SEQUENCE</scope>
</reference>
<evidence type="ECO:0000256" key="8">
    <source>
        <dbReference type="ARBA" id="ARBA00022801"/>
    </source>
</evidence>
<name>A0A3P8PD26_ASTCA</name>
<proteinExistence type="inferred from homology"/>
<evidence type="ECO:0000313" key="19">
    <source>
        <dbReference type="Proteomes" id="UP000265100"/>
    </source>
</evidence>
<evidence type="ECO:0000259" key="17">
    <source>
        <dbReference type="Pfam" id="PF21171"/>
    </source>
</evidence>
<gene>
    <name evidence="18" type="primary">PDE12</name>
</gene>
<dbReference type="InterPro" id="IPR036691">
    <property type="entry name" value="Endo/exonu/phosph_ase_sf"/>
</dbReference>
<evidence type="ECO:0000256" key="5">
    <source>
        <dbReference type="ARBA" id="ARBA00022664"/>
    </source>
</evidence>
<keyword evidence="12" id="KW-0496">Mitochondrion</keyword>
<evidence type="ECO:0000256" key="3">
    <source>
        <dbReference type="ARBA" id="ARBA00010774"/>
    </source>
</evidence>
<evidence type="ECO:0000256" key="14">
    <source>
        <dbReference type="ARBA" id="ARBA00083541"/>
    </source>
</evidence>
<dbReference type="GO" id="GO:0004535">
    <property type="term" value="F:poly(A)-specific ribonuclease activity"/>
    <property type="evidence" value="ECO:0007669"/>
    <property type="project" value="UniProtKB-ARBA"/>
</dbReference>
<dbReference type="GO" id="GO:0000288">
    <property type="term" value="P:nuclear-transcribed mRNA catabolic process, deadenylation-dependent decay"/>
    <property type="evidence" value="ECO:0007669"/>
    <property type="project" value="TreeGrafter"/>
</dbReference>
<dbReference type="Pfam" id="PF21171">
    <property type="entry name" value="PDE12-like_N"/>
    <property type="match status" value="1"/>
</dbReference>
<reference evidence="18" key="2">
    <citation type="submission" date="2025-08" db="UniProtKB">
        <authorList>
            <consortium name="Ensembl"/>
        </authorList>
    </citation>
    <scope>IDENTIFICATION</scope>
</reference>
<comment type="cofactor">
    <cofactor evidence="1">
        <name>Mg(2+)</name>
        <dbReference type="ChEBI" id="CHEBI:18420"/>
    </cofactor>
</comment>
<dbReference type="InterPro" id="IPR005135">
    <property type="entry name" value="Endo/exonuclease/phosphatase"/>
</dbReference>
<dbReference type="PANTHER" id="PTHR12121">
    <property type="entry name" value="CARBON CATABOLITE REPRESSOR PROTEIN 4"/>
    <property type="match status" value="1"/>
</dbReference>
<keyword evidence="15" id="KW-0472">Membrane</keyword>
<evidence type="ECO:0000256" key="11">
    <source>
        <dbReference type="ARBA" id="ARBA00022946"/>
    </source>
</evidence>
<sequence length="633" mass="70316">MLNHLSTALTLFTRRLPAFSPRTFSGALRRLCRMEAAVVRCLPGEPKLTISFCLQGSHKHMLRNQDEPLGKVLARISNGIAKNQSKAKKSKKNRGQEQLDEAAEPTVVKLFYDGEEVPETVLNAEAWQDGSVLQVGDVKYSVQRNAPTFTTAELPVSLLAGFPVCPKLEVEFGNVQDCEFTWFRENCPHTRSEAPGKASDQDSGWTQVGCERVYIPSNQDISFRLKLSCTPKDGSRGGLAKELVSVGAVEAGPGVCLFDNRHAFTAKVTDWPTVRVVSYNILADIYAQTDLSKTVLYPYCAPYALQLDYRQNLIKKELAGYNCDIICLQEVDKGVYVDSLTPALDAFGLNGVFKVKEKQHEGLATFYRRSKFRLLSSHDIMLSEALSSDAMHAELLEKVSANGALKNKILQRSTSLQVTFLEDLNKPGRKVCVANTHLYWHPKGGNVRLVQMGVALKHLSHVISEVAPGAPLVFCGDFNSTPNAGVFQLLSEAVVPPQHADWSSSGPEESCSMELLSDIPPLLSACGLPAYTNYVRGFQGCLDYIFIQPDCMQVLMAEDIGETHFCFNKLSYGNVSELLFIYFKLFFISLSFFVFLLAVMLFNFHIYFTLFCAQVCDCLQKALNKSALLTYFT</sequence>
<organism evidence="18 19">
    <name type="scientific">Astatotilapia calliptera</name>
    <name type="common">Eastern happy</name>
    <name type="synonym">Chromis callipterus</name>
    <dbReference type="NCBI Taxonomy" id="8154"/>
    <lineage>
        <taxon>Eukaryota</taxon>
        <taxon>Metazoa</taxon>
        <taxon>Chordata</taxon>
        <taxon>Craniata</taxon>
        <taxon>Vertebrata</taxon>
        <taxon>Euteleostomi</taxon>
        <taxon>Actinopterygii</taxon>
        <taxon>Neopterygii</taxon>
        <taxon>Teleostei</taxon>
        <taxon>Neoteleostei</taxon>
        <taxon>Acanthomorphata</taxon>
        <taxon>Ovalentaria</taxon>
        <taxon>Cichlomorphae</taxon>
        <taxon>Cichliformes</taxon>
        <taxon>Cichlidae</taxon>
        <taxon>African cichlids</taxon>
        <taxon>Pseudocrenilabrinae</taxon>
        <taxon>Haplochromini</taxon>
        <taxon>Astatotilapia</taxon>
    </lineage>
</organism>
<feature type="domain" description="2',5'-phosphodiesterase 12-like N-terminal" evidence="17">
    <location>
        <begin position="147"/>
        <end position="250"/>
    </location>
</feature>
<protein>
    <recommendedName>
        <fullName evidence="13">2',5'-phosphodiesterase 12</fullName>
    </recommendedName>
    <alternativeName>
        <fullName evidence="14">Mitochondrial deadenylase</fullName>
    </alternativeName>
</protein>
<keyword evidence="19" id="KW-1185">Reference proteome</keyword>
<dbReference type="AlphaFoldDB" id="A0A3P8PD26"/>
<comment type="subcellular location">
    <subcellularLocation>
        <location evidence="2">Mitochondrion matrix</location>
    </subcellularLocation>
</comment>
<keyword evidence="11" id="KW-0809">Transit peptide</keyword>
<comment type="similarity">
    <text evidence="3">Belongs to the CCR4/nocturin family.</text>
</comment>
<dbReference type="Bgee" id="ENSACLG00000010127">
    <property type="expression patterns" value="Expressed in ovary and 7 other cell types or tissues"/>
</dbReference>
<reference evidence="18" key="3">
    <citation type="submission" date="2025-09" db="UniProtKB">
        <authorList>
            <consortium name="Ensembl"/>
        </authorList>
    </citation>
    <scope>IDENTIFICATION</scope>
</reference>
<evidence type="ECO:0000256" key="2">
    <source>
        <dbReference type="ARBA" id="ARBA00004305"/>
    </source>
</evidence>
<dbReference type="FunFam" id="3.60.10.10:FF:000018">
    <property type="entry name" value="2',5'-phosphodiesterase 12"/>
    <property type="match status" value="1"/>
</dbReference>
<keyword evidence="8" id="KW-0378">Hydrolase</keyword>
<dbReference type="GO" id="GO:0005759">
    <property type="term" value="C:mitochondrial matrix"/>
    <property type="evidence" value="ECO:0007669"/>
    <property type="project" value="UniProtKB-SubCell"/>
</dbReference>
<evidence type="ECO:0000313" key="18">
    <source>
        <dbReference type="Ensembl" id="ENSACLP00000014879.2"/>
    </source>
</evidence>
<dbReference type="Ensembl" id="ENSACLT00000015230.2">
    <property type="protein sequence ID" value="ENSACLP00000014879.2"/>
    <property type="gene ID" value="ENSACLG00000010127.2"/>
</dbReference>
<evidence type="ECO:0000256" key="15">
    <source>
        <dbReference type="SAM" id="Phobius"/>
    </source>
</evidence>
<keyword evidence="9" id="KW-0269">Exonuclease</keyword>
<dbReference type="Gene3D" id="3.60.10.10">
    <property type="entry name" value="Endonuclease/exonuclease/phosphatase"/>
    <property type="match status" value="1"/>
</dbReference>
<feature type="domain" description="Endonuclease/exonuclease/phosphatase" evidence="16">
    <location>
        <begin position="278"/>
        <end position="549"/>
    </location>
</feature>
<keyword evidence="10" id="KW-0460">Magnesium</keyword>
<keyword evidence="6" id="KW-0540">Nuclease</keyword>
<dbReference type="PANTHER" id="PTHR12121:SF37">
    <property type="entry name" value="2',5'-PHOSPHODIESTERASE 12"/>
    <property type="match status" value="1"/>
</dbReference>
<evidence type="ECO:0000256" key="1">
    <source>
        <dbReference type="ARBA" id="ARBA00001946"/>
    </source>
</evidence>
<dbReference type="GO" id="GO:0006397">
    <property type="term" value="P:mRNA processing"/>
    <property type="evidence" value="ECO:0007669"/>
    <property type="project" value="UniProtKB-KW"/>
</dbReference>
<dbReference type="Proteomes" id="UP000265100">
    <property type="component" value="Chromosome 5"/>
</dbReference>
<keyword evidence="7" id="KW-0479">Metal-binding</keyword>
<keyword evidence="15" id="KW-1133">Transmembrane helix</keyword>
<evidence type="ECO:0000256" key="12">
    <source>
        <dbReference type="ARBA" id="ARBA00023128"/>
    </source>
</evidence>
<dbReference type="InterPro" id="IPR048821">
    <property type="entry name" value="PDE12-like_N"/>
</dbReference>
<evidence type="ECO:0000256" key="7">
    <source>
        <dbReference type="ARBA" id="ARBA00022723"/>
    </source>
</evidence>
<evidence type="ECO:0000256" key="13">
    <source>
        <dbReference type="ARBA" id="ARBA00072755"/>
    </source>
</evidence>
<feature type="transmembrane region" description="Helical" evidence="15">
    <location>
        <begin position="579"/>
        <end position="602"/>
    </location>
</feature>
<dbReference type="InterPro" id="IPR050410">
    <property type="entry name" value="CCR4/nocturin_mRNA_transcr"/>
</dbReference>
<accession>A0A3P8PD26</accession>
<keyword evidence="4" id="KW-0597">Phosphoprotein</keyword>
<evidence type="ECO:0000256" key="9">
    <source>
        <dbReference type="ARBA" id="ARBA00022839"/>
    </source>
</evidence>
<evidence type="ECO:0000256" key="10">
    <source>
        <dbReference type="ARBA" id="ARBA00022842"/>
    </source>
</evidence>
<dbReference type="GeneTree" id="ENSGT00940000157205"/>
<keyword evidence="15" id="KW-0812">Transmembrane</keyword>
<dbReference type="Pfam" id="PF03372">
    <property type="entry name" value="Exo_endo_phos"/>
    <property type="match status" value="1"/>
</dbReference>
<evidence type="ECO:0000256" key="4">
    <source>
        <dbReference type="ARBA" id="ARBA00022553"/>
    </source>
</evidence>
<evidence type="ECO:0000259" key="16">
    <source>
        <dbReference type="Pfam" id="PF03372"/>
    </source>
</evidence>
<dbReference type="SUPFAM" id="SSF56219">
    <property type="entry name" value="DNase I-like"/>
    <property type="match status" value="1"/>
</dbReference>
<evidence type="ECO:0000256" key="6">
    <source>
        <dbReference type="ARBA" id="ARBA00022722"/>
    </source>
</evidence>